<reference evidence="1 2" key="1">
    <citation type="submission" date="2016-11" db="EMBL/GenBank/DDBJ databases">
        <title>The macronuclear genome of Stentor coeruleus: a giant cell with tiny introns.</title>
        <authorList>
            <person name="Slabodnick M."/>
            <person name="Ruby J.G."/>
            <person name="Reiff S.B."/>
            <person name="Swart E.C."/>
            <person name="Gosai S."/>
            <person name="Prabakaran S."/>
            <person name="Witkowska E."/>
            <person name="Larue G.E."/>
            <person name="Fisher S."/>
            <person name="Freeman R.M."/>
            <person name="Gunawardena J."/>
            <person name="Chu W."/>
            <person name="Stover N.A."/>
            <person name="Gregory B.D."/>
            <person name="Nowacki M."/>
            <person name="Derisi J."/>
            <person name="Roy S.W."/>
            <person name="Marshall W.F."/>
            <person name="Sood P."/>
        </authorList>
    </citation>
    <scope>NUCLEOTIDE SEQUENCE [LARGE SCALE GENOMIC DNA]</scope>
    <source>
        <strain evidence="1">WM001</strain>
    </source>
</reference>
<dbReference type="EMBL" id="MPUH01000022">
    <property type="protein sequence ID" value="OMJ94699.1"/>
    <property type="molecule type" value="Genomic_DNA"/>
</dbReference>
<evidence type="ECO:0000313" key="2">
    <source>
        <dbReference type="Proteomes" id="UP000187209"/>
    </source>
</evidence>
<comment type="caution">
    <text evidence="1">The sequence shown here is derived from an EMBL/GenBank/DDBJ whole genome shotgun (WGS) entry which is preliminary data.</text>
</comment>
<protein>
    <submittedName>
        <fullName evidence="1">Uncharacterized protein</fullName>
    </submittedName>
</protein>
<organism evidence="1 2">
    <name type="scientific">Stentor coeruleus</name>
    <dbReference type="NCBI Taxonomy" id="5963"/>
    <lineage>
        <taxon>Eukaryota</taxon>
        <taxon>Sar</taxon>
        <taxon>Alveolata</taxon>
        <taxon>Ciliophora</taxon>
        <taxon>Postciliodesmatophora</taxon>
        <taxon>Heterotrichea</taxon>
        <taxon>Heterotrichida</taxon>
        <taxon>Stentoridae</taxon>
        <taxon>Stentor</taxon>
    </lineage>
</organism>
<accession>A0A1R2D0A6</accession>
<dbReference type="AlphaFoldDB" id="A0A1R2D0A6"/>
<keyword evidence="2" id="KW-1185">Reference proteome</keyword>
<evidence type="ECO:0000313" key="1">
    <source>
        <dbReference type="EMBL" id="OMJ94699.1"/>
    </source>
</evidence>
<gene>
    <name evidence="1" type="ORF">SteCoe_2035</name>
</gene>
<sequence length="172" mass="20057">MGCSSVYHKNSQLEEKKIVLKPYPEDINGINDKVANNFNAFLKNHGANPKPAYKERPKLNFEIKELWSSRRESYVITLPHSSENLIENNKFSSSDKLLLSSISEKKSAEDSLTKYDEKNFFKFIPIESLDIEPQKNKKPYKLSINFNIEDDINELKYMEDEDENIVSKYVIK</sequence>
<name>A0A1R2D0A6_9CILI</name>
<proteinExistence type="predicted"/>
<dbReference type="Proteomes" id="UP000187209">
    <property type="component" value="Unassembled WGS sequence"/>
</dbReference>